<feature type="signal peptide" evidence="1">
    <location>
        <begin position="1"/>
        <end position="26"/>
    </location>
</feature>
<evidence type="ECO:0000313" key="3">
    <source>
        <dbReference type="Proteomes" id="UP000611723"/>
    </source>
</evidence>
<name>A0A934WWW4_9BACT</name>
<accession>A0A934WWW4</accession>
<evidence type="ECO:0000313" key="2">
    <source>
        <dbReference type="EMBL" id="MBK6264422.1"/>
    </source>
</evidence>
<evidence type="ECO:0000256" key="1">
    <source>
        <dbReference type="SAM" id="SignalP"/>
    </source>
</evidence>
<dbReference type="EMBL" id="JAEQBW010000001">
    <property type="protein sequence ID" value="MBK6264422.1"/>
    <property type="molecule type" value="Genomic_DNA"/>
</dbReference>
<feature type="chain" id="PRO_5037872445" description="DUF4136 domain-containing protein" evidence="1">
    <location>
        <begin position="27"/>
        <end position="221"/>
    </location>
</feature>
<dbReference type="Proteomes" id="UP000611723">
    <property type="component" value="Unassembled WGS sequence"/>
</dbReference>
<dbReference type="PROSITE" id="PS51257">
    <property type="entry name" value="PROKAR_LIPOPROTEIN"/>
    <property type="match status" value="1"/>
</dbReference>
<keyword evidence="1" id="KW-0732">Signal</keyword>
<sequence length="221" mass="25518">MKHFHKSLFFVLGIFLLMVSCGPTTRVTGSWTNPEVPQQRKYSDILVTAMIDNVNVRQSIESELKNELSNEGVKVTRGFDLFPPSLRDEKMGSKEDLLDAIGQNGFDGILTVALIDKETETRYIPGTYIYAPISRFGYYGNFWGYYNHWYPQVYDRGYYAEDKRYFLETNLYDADSERLIWSAQSETVNPKSILSFSTEFAEMIKNNLKEENLLGRGTTEM</sequence>
<reference evidence="2" key="1">
    <citation type="submission" date="2021-01" db="EMBL/GenBank/DDBJ databases">
        <title>Marivirga aurantiaca sp. nov., isolated from intertidal surface sediments.</title>
        <authorList>
            <person name="Zhang M."/>
        </authorList>
    </citation>
    <scope>NUCLEOTIDE SEQUENCE</scope>
    <source>
        <strain evidence="2">S37H4</strain>
    </source>
</reference>
<keyword evidence="3" id="KW-1185">Reference proteome</keyword>
<dbReference type="RefSeq" id="WP_201430084.1">
    <property type="nucleotide sequence ID" value="NZ_JAEQBW010000001.1"/>
</dbReference>
<organism evidence="2 3">
    <name type="scientific">Marivirga aurantiaca</name>
    <dbReference type="NCBI Taxonomy" id="2802615"/>
    <lineage>
        <taxon>Bacteria</taxon>
        <taxon>Pseudomonadati</taxon>
        <taxon>Bacteroidota</taxon>
        <taxon>Cytophagia</taxon>
        <taxon>Cytophagales</taxon>
        <taxon>Marivirgaceae</taxon>
        <taxon>Marivirga</taxon>
    </lineage>
</organism>
<protein>
    <recommendedName>
        <fullName evidence="4">DUF4136 domain-containing protein</fullName>
    </recommendedName>
</protein>
<dbReference type="AlphaFoldDB" id="A0A934WWW4"/>
<proteinExistence type="predicted"/>
<comment type="caution">
    <text evidence="2">The sequence shown here is derived from an EMBL/GenBank/DDBJ whole genome shotgun (WGS) entry which is preliminary data.</text>
</comment>
<evidence type="ECO:0008006" key="4">
    <source>
        <dbReference type="Google" id="ProtNLM"/>
    </source>
</evidence>
<gene>
    <name evidence="2" type="ORF">JKA74_05185</name>
</gene>